<evidence type="ECO:0000313" key="3">
    <source>
        <dbReference type="Proteomes" id="UP001281761"/>
    </source>
</evidence>
<reference evidence="2 3" key="1">
    <citation type="journal article" date="2022" name="bioRxiv">
        <title>Genomics of Preaxostyla Flagellates Illuminates Evolutionary Transitions and the Path Towards Mitochondrial Loss.</title>
        <authorList>
            <person name="Novak L.V.F."/>
            <person name="Treitli S.C."/>
            <person name="Pyrih J."/>
            <person name="Halakuc P."/>
            <person name="Pipaliya S.V."/>
            <person name="Vacek V."/>
            <person name="Brzon O."/>
            <person name="Soukal P."/>
            <person name="Eme L."/>
            <person name="Dacks J.B."/>
            <person name="Karnkowska A."/>
            <person name="Elias M."/>
            <person name="Hampl V."/>
        </authorList>
    </citation>
    <scope>NUCLEOTIDE SEQUENCE [LARGE SCALE GENOMIC DNA]</scope>
    <source>
        <strain evidence="2">NAU3</strain>
        <tissue evidence="2">Gut</tissue>
    </source>
</reference>
<evidence type="ECO:0000256" key="1">
    <source>
        <dbReference type="SAM" id="SignalP"/>
    </source>
</evidence>
<gene>
    <name evidence="2" type="ORF">BLNAU_20142</name>
</gene>
<evidence type="ECO:0008006" key="4">
    <source>
        <dbReference type="Google" id="ProtNLM"/>
    </source>
</evidence>
<accession>A0ABQ9X2W2</accession>
<comment type="caution">
    <text evidence="2">The sequence shown here is derived from an EMBL/GenBank/DDBJ whole genome shotgun (WGS) entry which is preliminary data.</text>
</comment>
<proteinExistence type="predicted"/>
<organism evidence="2 3">
    <name type="scientific">Blattamonas nauphoetae</name>
    <dbReference type="NCBI Taxonomy" id="2049346"/>
    <lineage>
        <taxon>Eukaryota</taxon>
        <taxon>Metamonada</taxon>
        <taxon>Preaxostyla</taxon>
        <taxon>Oxymonadida</taxon>
        <taxon>Blattamonas</taxon>
    </lineage>
</organism>
<protein>
    <recommendedName>
        <fullName evidence="4">Secreted protein</fullName>
    </recommendedName>
</protein>
<feature type="chain" id="PRO_5046459970" description="Secreted protein" evidence="1">
    <location>
        <begin position="17"/>
        <end position="128"/>
    </location>
</feature>
<keyword evidence="3" id="KW-1185">Reference proteome</keyword>
<keyword evidence="1" id="KW-0732">Signal</keyword>
<feature type="signal peptide" evidence="1">
    <location>
        <begin position="1"/>
        <end position="16"/>
    </location>
</feature>
<name>A0ABQ9X2W2_9EUKA</name>
<evidence type="ECO:0000313" key="2">
    <source>
        <dbReference type="EMBL" id="KAK2944966.1"/>
    </source>
</evidence>
<sequence>MLLLLVLRFVCGSERARQLRMKKQKDCGWDGSELPPDALLIRTRPYFLCTRPSQISCESDRRPLTTSHHSSWVSSRQHRRRGPASTFALFPRSFLNTTEHHLHVSSKTLDDVIRTHNVSLRDWPAEIG</sequence>
<dbReference type="EMBL" id="JARBJD010000278">
    <property type="protein sequence ID" value="KAK2944966.1"/>
    <property type="molecule type" value="Genomic_DNA"/>
</dbReference>
<dbReference type="Proteomes" id="UP001281761">
    <property type="component" value="Unassembled WGS sequence"/>
</dbReference>